<dbReference type="Pfam" id="PF14412">
    <property type="entry name" value="AHH"/>
    <property type="match status" value="1"/>
</dbReference>
<dbReference type="Proteomes" id="UP000272888">
    <property type="component" value="Unassembled WGS sequence"/>
</dbReference>
<protein>
    <recommendedName>
        <fullName evidence="5">Lipoprotein</fullName>
    </recommendedName>
</protein>
<dbReference type="AlphaFoldDB" id="A0A3A8PPV0"/>
<evidence type="ECO:0000256" key="2">
    <source>
        <dbReference type="SAM" id="SignalP"/>
    </source>
</evidence>
<reference evidence="4" key="1">
    <citation type="submission" date="2018-09" db="EMBL/GenBank/DDBJ databases">
        <authorList>
            <person name="Livingstone P.G."/>
            <person name="Whitworth D.E."/>
        </authorList>
    </citation>
    <scope>NUCLEOTIDE SEQUENCE [LARGE SCALE GENOMIC DNA]</scope>
    <source>
        <strain evidence="4">CA051B</strain>
    </source>
</reference>
<evidence type="ECO:0000256" key="1">
    <source>
        <dbReference type="SAM" id="Phobius"/>
    </source>
</evidence>
<accession>A0A3A8PPV0</accession>
<proteinExistence type="predicted"/>
<keyword evidence="2" id="KW-0732">Signal</keyword>
<feature type="transmembrane region" description="Helical" evidence="1">
    <location>
        <begin position="201"/>
        <end position="223"/>
    </location>
</feature>
<feature type="transmembrane region" description="Helical" evidence="1">
    <location>
        <begin position="176"/>
        <end position="194"/>
    </location>
</feature>
<dbReference type="EMBL" id="RAWB01000199">
    <property type="protein sequence ID" value="RKH56771.1"/>
    <property type="molecule type" value="Genomic_DNA"/>
</dbReference>
<keyword evidence="1" id="KW-0472">Membrane</keyword>
<evidence type="ECO:0000313" key="3">
    <source>
        <dbReference type="EMBL" id="RKH56771.1"/>
    </source>
</evidence>
<organism evidence="3 4">
    <name type="scientific">Corallococcus llansteffanensis</name>
    <dbReference type="NCBI Taxonomy" id="2316731"/>
    <lineage>
        <taxon>Bacteria</taxon>
        <taxon>Pseudomonadati</taxon>
        <taxon>Myxococcota</taxon>
        <taxon>Myxococcia</taxon>
        <taxon>Myxococcales</taxon>
        <taxon>Cystobacterineae</taxon>
        <taxon>Myxococcaceae</taxon>
        <taxon>Corallococcus</taxon>
    </lineage>
</organism>
<comment type="caution">
    <text evidence="3">The sequence shown here is derived from an EMBL/GenBank/DDBJ whole genome shotgun (WGS) entry which is preliminary data.</text>
</comment>
<name>A0A3A8PPV0_9BACT</name>
<keyword evidence="4" id="KW-1185">Reference proteome</keyword>
<feature type="chain" id="PRO_5017462972" description="Lipoprotein" evidence="2">
    <location>
        <begin position="22"/>
        <end position="451"/>
    </location>
</feature>
<dbReference type="InterPro" id="IPR032871">
    <property type="entry name" value="AHH_dom_containing"/>
</dbReference>
<sequence>MRLHRAVVLLLLPLWVGCATARVIGLETDKGEAITFTPRAGEADPVELDGDEFKEAVASVAREVRPPFHPQATAGELFDIDARWGAYLFDARTRRMTSLGPGEHLEGQPAETDAELTRAYLRWCERTGRKGDCLRLLVDGPTLNGDGRYALAMALAHGAVLEEMLEAFKDMADPHAMVAAAVWTGTMYMVLWAVPEPVSKGLAAVMTATLIVYLGVDTFWGLIAGFRRLVEESDRARTFDELRGAGERYGKVMGRNSARAFAMLATVAIGNTAAGFAGKVPTLPGSAQASVQAGSQAGIVLSAVGEVQAVAVTGEVITMTLATGAISKTARGMGGAAVGPMDAKGHDHHIATDKWWDSDKRGGPWSPLFQKVFDKAGMSLNDPANIVNVKAHKGPHPQEYHQRILNRLTAATEDCRSMRQCQEALTAELKKLATQISTPGTELHKLVTRTQ</sequence>
<keyword evidence="1" id="KW-1133">Transmembrane helix</keyword>
<evidence type="ECO:0000313" key="4">
    <source>
        <dbReference type="Proteomes" id="UP000272888"/>
    </source>
</evidence>
<dbReference type="PROSITE" id="PS51257">
    <property type="entry name" value="PROKAR_LIPOPROTEIN"/>
    <property type="match status" value="1"/>
</dbReference>
<keyword evidence="1" id="KW-0812">Transmembrane</keyword>
<feature type="signal peptide" evidence="2">
    <location>
        <begin position="1"/>
        <end position="21"/>
    </location>
</feature>
<dbReference type="RefSeq" id="WP_120644883.1">
    <property type="nucleotide sequence ID" value="NZ_RAWB01000199.1"/>
</dbReference>
<gene>
    <name evidence="3" type="ORF">D7V93_19680</name>
</gene>
<evidence type="ECO:0008006" key="5">
    <source>
        <dbReference type="Google" id="ProtNLM"/>
    </source>
</evidence>